<keyword evidence="12" id="KW-1185">Reference proteome</keyword>
<dbReference type="STRING" id="617002.SAMN05660653_00759"/>
<comment type="catalytic activity">
    <reaction evidence="7 8">
        <text>tRNA(His) + L-histidine + ATP = L-histidyl-tRNA(His) + AMP + diphosphate + H(+)</text>
        <dbReference type="Rhea" id="RHEA:17313"/>
        <dbReference type="Rhea" id="RHEA-COMP:9665"/>
        <dbReference type="Rhea" id="RHEA-COMP:9689"/>
        <dbReference type="ChEBI" id="CHEBI:15378"/>
        <dbReference type="ChEBI" id="CHEBI:30616"/>
        <dbReference type="ChEBI" id="CHEBI:33019"/>
        <dbReference type="ChEBI" id="CHEBI:57595"/>
        <dbReference type="ChEBI" id="CHEBI:78442"/>
        <dbReference type="ChEBI" id="CHEBI:78527"/>
        <dbReference type="ChEBI" id="CHEBI:456215"/>
        <dbReference type="EC" id="6.1.1.21"/>
    </reaction>
</comment>
<evidence type="ECO:0000256" key="8">
    <source>
        <dbReference type="HAMAP-Rule" id="MF_00127"/>
    </source>
</evidence>
<comment type="similarity">
    <text evidence="1 8">Belongs to the class-II aminoacyl-tRNA synthetase family.</text>
</comment>
<evidence type="ECO:0000256" key="2">
    <source>
        <dbReference type="ARBA" id="ARBA00011738"/>
    </source>
</evidence>
<dbReference type="InterPro" id="IPR004516">
    <property type="entry name" value="HisRS/HisZ"/>
</dbReference>
<keyword evidence="6 8" id="KW-0030">Aminoacyl-tRNA synthetase</keyword>
<feature type="binding site" evidence="9">
    <location>
        <position position="259"/>
    </location>
    <ligand>
        <name>L-histidine</name>
        <dbReference type="ChEBI" id="CHEBI:57595"/>
    </ligand>
</feature>
<dbReference type="GO" id="GO:0005737">
    <property type="term" value="C:cytoplasm"/>
    <property type="evidence" value="ECO:0007669"/>
    <property type="project" value="UniProtKB-SubCell"/>
</dbReference>
<dbReference type="GO" id="GO:0005524">
    <property type="term" value="F:ATP binding"/>
    <property type="evidence" value="ECO:0007669"/>
    <property type="project" value="UniProtKB-UniRule"/>
</dbReference>
<keyword evidence="5 8" id="KW-0648">Protein biosynthesis</keyword>
<dbReference type="AlphaFoldDB" id="A0A1G6B7P4"/>
<evidence type="ECO:0000256" key="5">
    <source>
        <dbReference type="ARBA" id="ARBA00022917"/>
    </source>
</evidence>
<feature type="binding site" evidence="9">
    <location>
        <position position="127"/>
    </location>
    <ligand>
        <name>L-histidine</name>
        <dbReference type="ChEBI" id="CHEBI:57595"/>
    </ligand>
</feature>
<dbReference type="GO" id="GO:0004821">
    <property type="term" value="F:histidine-tRNA ligase activity"/>
    <property type="evidence" value="ECO:0007669"/>
    <property type="project" value="UniProtKB-UniRule"/>
</dbReference>
<keyword evidence="8" id="KW-0067">ATP-binding</keyword>
<dbReference type="OrthoDB" id="9800814at2"/>
<dbReference type="Pfam" id="PF03129">
    <property type="entry name" value="HGTP_anticodon"/>
    <property type="match status" value="1"/>
</dbReference>
<accession>A0A1G6B7P4</accession>
<dbReference type="InterPro" id="IPR004154">
    <property type="entry name" value="Anticodon-bd"/>
</dbReference>
<dbReference type="Gene3D" id="3.30.930.10">
    <property type="entry name" value="Bira Bifunctional Protein, Domain 2"/>
    <property type="match status" value="1"/>
</dbReference>
<dbReference type="SUPFAM" id="SSF52954">
    <property type="entry name" value="Class II aaRS ABD-related"/>
    <property type="match status" value="1"/>
</dbReference>
<feature type="domain" description="Aminoacyl-transfer RNA synthetases class-II family profile" evidence="10">
    <location>
        <begin position="1"/>
        <end position="315"/>
    </location>
</feature>
<evidence type="ECO:0000256" key="1">
    <source>
        <dbReference type="ARBA" id="ARBA00008226"/>
    </source>
</evidence>
<keyword evidence="4 8" id="KW-0547">Nucleotide-binding</keyword>
<name>A0A1G6B7P4_9BACT</name>
<evidence type="ECO:0000259" key="10">
    <source>
        <dbReference type="PROSITE" id="PS50862"/>
    </source>
</evidence>
<dbReference type="PROSITE" id="PS50862">
    <property type="entry name" value="AA_TRNA_LIGASE_II"/>
    <property type="match status" value="1"/>
</dbReference>
<dbReference type="SUPFAM" id="SSF55681">
    <property type="entry name" value="Class II aaRS and biotin synthetases"/>
    <property type="match status" value="1"/>
</dbReference>
<dbReference type="HAMAP" id="MF_00127">
    <property type="entry name" value="His_tRNA_synth"/>
    <property type="match status" value="1"/>
</dbReference>
<reference evidence="11 12" key="1">
    <citation type="submission" date="2016-10" db="EMBL/GenBank/DDBJ databases">
        <authorList>
            <person name="de Groot N.N."/>
        </authorList>
    </citation>
    <scope>NUCLEOTIDE SEQUENCE [LARGE SCALE GENOMIC DNA]</scope>
    <source>
        <strain evidence="11 12">ASO4-2</strain>
    </source>
</reference>
<proteinExistence type="inferred from homology"/>
<dbReference type="Gene3D" id="3.40.50.800">
    <property type="entry name" value="Anticodon-binding domain"/>
    <property type="match status" value="1"/>
</dbReference>
<keyword evidence="8" id="KW-0963">Cytoplasm</keyword>
<dbReference type="Proteomes" id="UP000198771">
    <property type="component" value="Unassembled WGS sequence"/>
</dbReference>
<gene>
    <name evidence="8" type="primary">hisS</name>
    <name evidence="11" type="ORF">SAMN05660653_00759</name>
</gene>
<feature type="binding site" evidence="9">
    <location>
        <position position="113"/>
    </location>
    <ligand>
        <name>L-histidine</name>
        <dbReference type="ChEBI" id="CHEBI:57595"/>
    </ligand>
</feature>
<dbReference type="NCBIfam" id="TIGR00442">
    <property type="entry name" value="hisS"/>
    <property type="match status" value="1"/>
</dbReference>
<feature type="binding site" evidence="9">
    <location>
        <position position="131"/>
    </location>
    <ligand>
        <name>L-histidine</name>
        <dbReference type="ChEBI" id="CHEBI:57595"/>
    </ligand>
</feature>
<keyword evidence="3 8" id="KW-0436">Ligase</keyword>
<evidence type="ECO:0000313" key="12">
    <source>
        <dbReference type="Proteomes" id="UP000198771"/>
    </source>
</evidence>
<dbReference type="Pfam" id="PF13393">
    <property type="entry name" value="tRNA-synt_His"/>
    <property type="match status" value="1"/>
</dbReference>
<protein>
    <recommendedName>
        <fullName evidence="8">Histidine--tRNA ligase</fullName>
        <ecNumber evidence="8">6.1.1.21</ecNumber>
    </recommendedName>
    <alternativeName>
        <fullName evidence="8">Histidyl-tRNA synthetase</fullName>
        <shortName evidence="8">HisRS</shortName>
    </alternativeName>
</protein>
<evidence type="ECO:0000256" key="4">
    <source>
        <dbReference type="ARBA" id="ARBA00022741"/>
    </source>
</evidence>
<feature type="binding site" evidence="9">
    <location>
        <begin position="82"/>
        <end position="84"/>
    </location>
    <ligand>
        <name>L-histidine</name>
        <dbReference type="ChEBI" id="CHEBI:57595"/>
    </ligand>
</feature>
<dbReference type="EC" id="6.1.1.21" evidence="8"/>
<dbReference type="EMBL" id="FMXO01000004">
    <property type="protein sequence ID" value="SDB16423.1"/>
    <property type="molecule type" value="Genomic_DNA"/>
</dbReference>
<sequence length="422" mass="47423">MTTIQSGKGFYDLFPPKSDQFTAIENTARDVFSRYGCRELRTPLVEYTELFVRGIGDETDVVQKEMYSFPDRKGRSLTLRPEATAGVLRACIEHKLLRKDEILKFFTLGPMFRYERPQMGRQRQFHQINVEILGSASHLVDVDMLFMLHRFLSEIGLTGLEYELNSLGCPQCRPAFRSALDNYLKDVQHDDLCADCQRRMHTNPLRVLDCKVPGCREIAKNAPVITQNNCEPCRVHFDAVVSLLDRSLLKVNLNPLLVRGLDYYQGTTFEVVSTNIGSQSSVAGGGRYDGLISQLGGPDMPGIGFACGLERLVMLAPAPSEPGIDVYITMHSDSFLEQALEIAQVLRAAHFSVEFPYVFRSLKSQMRSANKLNARYSIMLDEASSAQCELHVKDMSNGEQFTLSGSELPLQLRKRMGASLQN</sequence>
<evidence type="ECO:0000256" key="9">
    <source>
        <dbReference type="PIRSR" id="PIRSR001549-1"/>
    </source>
</evidence>
<evidence type="ECO:0000256" key="7">
    <source>
        <dbReference type="ARBA" id="ARBA00047639"/>
    </source>
</evidence>
<dbReference type="InterPro" id="IPR045864">
    <property type="entry name" value="aa-tRNA-synth_II/BPL/LPL"/>
</dbReference>
<organism evidence="11 12">
    <name type="scientific">Desulfonatronum thiosulfatophilum</name>
    <dbReference type="NCBI Taxonomy" id="617002"/>
    <lineage>
        <taxon>Bacteria</taxon>
        <taxon>Pseudomonadati</taxon>
        <taxon>Thermodesulfobacteriota</taxon>
        <taxon>Desulfovibrionia</taxon>
        <taxon>Desulfovibrionales</taxon>
        <taxon>Desulfonatronaceae</taxon>
        <taxon>Desulfonatronum</taxon>
    </lineage>
</organism>
<comment type="subunit">
    <text evidence="2 8">Homodimer.</text>
</comment>
<dbReference type="InterPro" id="IPR041715">
    <property type="entry name" value="HisRS-like_core"/>
</dbReference>
<evidence type="ECO:0000313" key="11">
    <source>
        <dbReference type="EMBL" id="SDB16423.1"/>
    </source>
</evidence>
<evidence type="ECO:0000256" key="3">
    <source>
        <dbReference type="ARBA" id="ARBA00022598"/>
    </source>
</evidence>
<evidence type="ECO:0000256" key="6">
    <source>
        <dbReference type="ARBA" id="ARBA00023146"/>
    </source>
</evidence>
<dbReference type="InterPro" id="IPR036621">
    <property type="entry name" value="Anticodon-bd_dom_sf"/>
</dbReference>
<dbReference type="CDD" id="cd00773">
    <property type="entry name" value="HisRS-like_core"/>
    <property type="match status" value="1"/>
</dbReference>
<dbReference type="InterPro" id="IPR006195">
    <property type="entry name" value="aa-tRNA-synth_II"/>
</dbReference>
<dbReference type="RefSeq" id="WP_092117423.1">
    <property type="nucleotide sequence ID" value="NZ_FMXO01000004.1"/>
</dbReference>
<dbReference type="GO" id="GO:0006427">
    <property type="term" value="P:histidyl-tRNA aminoacylation"/>
    <property type="evidence" value="ECO:0007669"/>
    <property type="project" value="UniProtKB-UniRule"/>
</dbReference>
<comment type="subcellular location">
    <subcellularLocation>
        <location evidence="8">Cytoplasm</location>
    </subcellularLocation>
</comment>
<dbReference type="PIRSF" id="PIRSF001549">
    <property type="entry name" value="His-tRNA_synth"/>
    <property type="match status" value="1"/>
</dbReference>
<dbReference type="PANTHER" id="PTHR43707:SF1">
    <property type="entry name" value="HISTIDINE--TRNA LIGASE, MITOCHONDRIAL-RELATED"/>
    <property type="match status" value="1"/>
</dbReference>
<dbReference type="PANTHER" id="PTHR43707">
    <property type="entry name" value="HISTIDYL-TRNA SYNTHETASE"/>
    <property type="match status" value="1"/>
</dbReference>
<dbReference type="InterPro" id="IPR015807">
    <property type="entry name" value="His-tRNA-ligase"/>
</dbReference>
<feature type="binding site" evidence="9">
    <location>
        <begin position="263"/>
        <end position="264"/>
    </location>
    <ligand>
        <name>L-histidine</name>
        <dbReference type="ChEBI" id="CHEBI:57595"/>
    </ligand>
</feature>